<dbReference type="VEuPathDB" id="FungiDB:PTTG_07087"/>
<dbReference type="AlphaFoldDB" id="A0A0C4F1W6"/>
<accession>A0A0C4F1W6</accession>
<dbReference type="STRING" id="630390.A0A0C4F1W6"/>
<reference evidence="1" key="1">
    <citation type="submission" date="2009-11" db="EMBL/GenBank/DDBJ databases">
        <authorList>
            <consortium name="The Broad Institute Genome Sequencing Platform"/>
            <person name="Ward D."/>
            <person name="Feldgarden M."/>
            <person name="Earl A."/>
            <person name="Young S.K."/>
            <person name="Zeng Q."/>
            <person name="Koehrsen M."/>
            <person name="Alvarado L."/>
            <person name="Berlin A."/>
            <person name="Bochicchio J."/>
            <person name="Borenstein D."/>
            <person name="Chapman S.B."/>
            <person name="Chen Z."/>
            <person name="Engels R."/>
            <person name="Freedman E."/>
            <person name="Gellesch M."/>
            <person name="Goldberg J."/>
            <person name="Griggs A."/>
            <person name="Gujja S."/>
            <person name="Heilman E."/>
            <person name="Heiman D."/>
            <person name="Hepburn T."/>
            <person name="Howarth C."/>
            <person name="Jen D."/>
            <person name="Larson L."/>
            <person name="Lewis B."/>
            <person name="Mehta T."/>
            <person name="Park D."/>
            <person name="Pearson M."/>
            <person name="Roberts A."/>
            <person name="Saif S."/>
            <person name="Shea T."/>
            <person name="Shenoy N."/>
            <person name="Sisk P."/>
            <person name="Stolte C."/>
            <person name="Sykes S."/>
            <person name="Thomson T."/>
            <person name="Walk T."/>
            <person name="White J."/>
            <person name="Yandava C."/>
            <person name="Izard J."/>
            <person name="Baranova O.V."/>
            <person name="Blanton J.M."/>
            <person name="Tanner A.C."/>
            <person name="Dewhirst F.E."/>
            <person name="Haas B."/>
            <person name="Nusbaum C."/>
            <person name="Birren B."/>
        </authorList>
    </citation>
    <scope>NUCLEOTIDE SEQUENCE [LARGE SCALE GENOMIC DNA]</scope>
    <source>
        <strain evidence="1">1-1 BBBD Race 1</strain>
    </source>
</reference>
<reference evidence="2 3" key="3">
    <citation type="journal article" date="2017" name="G3 (Bethesda)">
        <title>Comparative analysis highlights variable genome content of wheat rusts and divergence of the mating loci.</title>
        <authorList>
            <person name="Cuomo C.A."/>
            <person name="Bakkeren G."/>
            <person name="Khalil H.B."/>
            <person name="Panwar V."/>
            <person name="Joly D."/>
            <person name="Linning R."/>
            <person name="Sakthikumar S."/>
            <person name="Song X."/>
            <person name="Adiconis X."/>
            <person name="Fan L."/>
            <person name="Goldberg J.M."/>
            <person name="Levin J.Z."/>
            <person name="Young S."/>
            <person name="Zeng Q."/>
            <person name="Anikster Y."/>
            <person name="Bruce M."/>
            <person name="Wang M."/>
            <person name="Yin C."/>
            <person name="McCallum B."/>
            <person name="Szabo L.J."/>
            <person name="Hulbert S."/>
            <person name="Chen X."/>
            <person name="Fellers J.P."/>
        </authorList>
    </citation>
    <scope>NUCLEOTIDE SEQUENCE</scope>
    <source>
        <strain evidence="2">isolate 1-1 / race 1 (BBBD)</strain>
        <strain evidence="3">Isolate 1-1 / race 1 (BBBD)</strain>
    </source>
</reference>
<name>A0A0C4F1W6_PUCT1</name>
<keyword evidence="3" id="KW-1185">Reference proteome</keyword>
<dbReference type="OrthoDB" id="3265918at2759"/>
<dbReference type="EMBL" id="ADAS02000181">
    <property type="protein sequence ID" value="OAV88362.1"/>
    <property type="molecule type" value="Genomic_DNA"/>
</dbReference>
<gene>
    <name evidence="1" type="ORF">PTTG_07087</name>
</gene>
<evidence type="ECO:0000313" key="2">
    <source>
        <dbReference type="EnsemblFungi" id="PTTG_07087-t43_1-p1"/>
    </source>
</evidence>
<dbReference type="Proteomes" id="UP000005240">
    <property type="component" value="Unassembled WGS sequence"/>
</dbReference>
<reference evidence="2" key="4">
    <citation type="submission" date="2025-05" db="UniProtKB">
        <authorList>
            <consortium name="EnsemblFungi"/>
        </authorList>
    </citation>
    <scope>IDENTIFICATION</scope>
    <source>
        <strain evidence="2">isolate 1-1 / race 1 (BBBD)</strain>
    </source>
</reference>
<organism evidence="1">
    <name type="scientific">Puccinia triticina (isolate 1-1 / race 1 (BBBD))</name>
    <name type="common">Brown leaf rust fungus</name>
    <dbReference type="NCBI Taxonomy" id="630390"/>
    <lineage>
        <taxon>Eukaryota</taxon>
        <taxon>Fungi</taxon>
        <taxon>Dikarya</taxon>
        <taxon>Basidiomycota</taxon>
        <taxon>Pucciniomycotina</taxon>
        <taxon>Pucciniomycetes</taxon>
        <taxon>Pucciniales</taxon>
        <taxon>Pucciniaceae</taxon>
        <taxon>Puccinia</taxon>
    </lineage>
</organism>
<evidence type="ECO:0000313" key="3">
    <source>
        <dbReference type="Proteomes" id="UP000005240"/>
    </source>
</evidence>
<protein>
    <submittedName>
        <fullName evidence="1 2">Uncharacterized protein</fullName>
    </submittedName>
</protein>
<evidence type="ECO:0000313" key="1">
    <source>
        <dbReference type="EMBL" id="OAV88362.1"/>
    </source>
</evidence>
<dbReference type="EnsemblFungi" id="PTTG_07087-t43_1">
    <property type="protein sequence ID" value="PTTG_07087-t43_1-p1"/>
    <property type="gene ID" value="PTTG_07087"/>
</dbReference>
<sequence length="242" mass="27644">MNLSQVSKNEMWMFLYSNIPKPKHPFVNRPNQPSPALPALEFLPPAKFTISIVSLSYNQPNIQALLSPSFPTSLLVRHTGLFLLAAIPSRFVSLVQLISSHIQTLSSCFSKEDQERWVEQRATRQEARARSYRPFFQLRLTFLLRINGHHKSSAVRKTLRKRWIAALKLIVQYGAYLHKHPSSLSISPSLTTIEGQEEPRASCSNQQEDHKVKGVIRLDPSQEGWHELFGNIQIGYAVDHHD</sequence>
<proteinExistence type="predicted"/>
<reference evidence="1" key="2">
    <citation type="submission" date="2016-05" db="EMBL/GenBank/DDBJ databases">
        <title>Comparative analysis highlights variable genome content of wheat rusts and divergence of the mating loci.</title>
        <authorList>
            <person name="Cuomo C.A."/>
            <person name="Bakkeren G."/>
            <person name="Szabo L."/>
            <person name="Khalil H."/>
            <person name="Joly D."/>
            <person name="Goldberg J."/>
            <person name="Young S."/>
            <person name="Zeng Q."/>
            <person name="Fellers J."/>
        </authorList>
    </citation>
    <scope>NUCLEOTIDE SEQUENCE [LARGE SCALE GENOMIC DNA]</scope>
    <source>
        <strain evidence="1">1-1 BBBD Race 1</strain>
    </source>
</reference>